<accession>A0ABS9P2H1</accession>
<evidence type="ECO:0008006" key="4">
    <source>
        <dbReference type="Google" id="ProtNLM"/>
    </source>
</evidence>
<evidence type="ECO:0000256" key="1">
    <source>
        <dbReference type="SAM" id="SignalP"/>
    </source>
</evidence>
<feature type="signal peptide" evidence="1">
    <location>
        <begin position="1"/>
        <end position="24"/>
    </location>
</feature>
<dbReference type="Proteomes" id="UP001165279">
    <property type="component" value="Unassembled WGS sequence"/>
</dbReference>
<keyword evidence="3" id="KW-1185">Reference proteome</keyword>
<keyword evidence="1" id="KW-0732">Signal</keyword>
<name>A0ABS9P2H1_9RHOB</name>
<proteinExistence type="predicted"/>
<feature type="chain" id="PRO_5047017585" description="YmgD protein" evidence="1">
    <location>
        <begin position="25"/>
        <end position="125"/>
    </location>
</feature>
<dbReference type="EMBL" id="JAKOEM010000033">
    <property type="protein sequence ID" value="MCG6560671.1"/>
    <property type="molecule type" value="Genomic_DNA"/>
</dbReference>
<sequence length="125" mass="13575">MSNSVLKHAVVAVCLVTLASAAQADEEMERMLDEAMPHMHHSCESVLETYSNDEEAVAGIVRLMVAVSLYNRQIDVIAMVPDEAKRAQLPDEFTEELEDACDDDPGRLLAGAVDDAVKNTMAAVD</sequence>
<dbReference type="RefSeq" id="WP_238906315.1">
    <property type="nucleotide sequence ID" value="NZ_JAKOEM010000033.1"/>
</dbReference>
<protein>
    <recommendedName>
        <fullName evidence="4">YmgD protein</fullName>
    </recommendedName>
</protein>
<evidence type="ECO:0000313" key="2">
    <source>
        <dbReference type="EMBL" id="MCG6560671.1"/>
    </source>
</evidence>
<organism evidence="2 3">
    <name type="scientific">Ruegeria alba</name>
    <dbReference type="NCBI Taxonomy" id="2916756"/>
    <lineage>
        <taxon>Bacteria</taxon>
        <taxon>Pseudomonadati</taxon>
        <taxon>Pseudomonadota</taxon>
        <taxon>Alphaproteobacteria</taxon>
        <taxon>Rhodobacterales</taxon>
        <taxon>Roseobacteraceae</taxon>
        <taxon>Ruegeria</taxon>
    </lineage>
</organism>
<comment type="caution">
    <text evidence="2">The sequence shown here is derived from an EMBL/GenBank/DDBJ whole genome shotgun (WGS) entry which is preliminary data.</text>
</comment>
<reference evidence="2" key="1">
    <citation type="submission" date="2022-02" db="EMBL/GenBank/DDBJ databases">
        <title>The genome sequence of Ruegeria sp. 1NDH52C.</title>
        <authorList>
            <person name="Du J."/>
        </authorList>
    </citation>
    <scope>NUCLEOTIDE SEQUENCE</scope>
    <source>
        <strain evidence="2">1NDH52C</strain>
    </source>
</reference>
<gene>
    <name evidence="2" type="ORF">MB818_20905</name>
</gene>
<evidence type="ECO:0000313" key="3">
    <source>
        <dbReference type="Proteomes" id="UP001165279"/>
    </source>
</evidence>